<sequence length="297" mass="32656">MLLRDVGSAVRGEPFLEHVCVNQGKINRGQCTDKRSGQCESDGSKAPCRIGACIVSTLLFRSRLRALFCLVRLFPRPGRGPHRVWRGLLLRGTGRSSGVARHGAAASGAGGRFLGRLCRTRIFGLFRRRRRALRRRGLRDRTGLRWRGGRRGIGVWRNRPVGGWRRWRRRRGLGGRSGMAPGLLRTSGRRTWRRPRHCLARGAGRHPVAEVLGRRLAGGGRGCLVHGTGRVKEGGEGPLGRRRRLWICSLLCWGNGCVLLQKEWGGPAGGICGGGVFGSRLRGGVLRIARLGGCLCF</sequence>
<gene>
    <name evidence="1" type="ORF">MAMC_02095</name>
</gene>
<name>A0A5E6MFX3_9BACT</name>
<keyword evidence="2" id="KW-1185">Reference proteome</keyword>
<dbReference type="Proteomes" id="UP000381693">
    <property type="component" value="Unassembled WGS sequence"/>
</dbReference>
<dbReference type="EMBL" id="CABFUZ020000249">
    <property type="protein sequence ID" value="VVM08385.1"/>
    <property type="molecule type" value="Genomic_DNA"/>
</dbReference>
<evidence type="ECO:0000313" key="2">
    <source>
        <dbReference type="Proteomes" id="UP000381693"/>
    </source>
</evidence>
<dbReference type="AlphaFoldDB" id="A0A5E6MFX3"/>
<evidence type="ECO:0000313" key="1">
    <source>
        <dbReference type="EMBL" id="VVM08385.1"/>
    </source>
</evidence>
<reference evidence="1" key="1">
    <citation type="submission" date="2019-09" db="EMBL/GenBank/DDBJ databases">
        <authorList>
            <person name="Cremers G."/>
        </authorList>
    </citation>
    <scope>NUCLEOTIDE SEQUENCE [LARGE SCALE GENOMIC DNA]</scope>
    <source>
        <strain evidence="1">3B</strain>
    </source>
</reference>
<accession>A0A5E6MFX3</accession>
<organism evidence="1 2">
    <name type="scientific">Methylacidimicrobium cyclopophantes</name>
    <dbReference type="NCBI Taxonomy" id="1041766"/>
    <lineage>
        <taxon>Bacteria</taxon>
        <taxon>Pseudomonadati</taxon>
        <taxon>Verrucomicrobiota</taxon>
        <taxon>Methylacidimicrobium</taxon>
    </lineage>
</organism>
<protein>
    <submittedName>
        <fullName evidence="1">Uncharacterized protein</fullName>
    </submittedName>
</protein>
<comment type="caution">
    <text evidence="1">The sequence shown here is derived from an EMBL/GenBank/DDBJ whole genome shotgun (WGS) entry which is preliminary data.</text>
</comment>
<proteinExistence type="predicted"/>